<gene>
    <name evidence="12" type="ORF">TVY486_0601500</name>
</gene>
<feature type="domain" description="BBS2 platform" evidence="10">
    <location>
        <begin position="520"/>
        <end position="607"/>
    </location>
</feature>
<dbReference type="InterPro" id="IPR055380">
    <property type="entry name" value="BBS2_hp_dom"/>
</dbReference>
<feature type="domain" description="Ciliary BBSome complex subunit 2 middle region" evidence="9">
    <location>
        <begin position="209"/>
        <end position="305"/>
    </location>
</feature>
<dbReference type="PANTHER" id="PTHR32465">
    <property type="entry name" value="BARDET-BIEDL SYNDROME 2 PROTEIN"/>
    <property type="match status" value="1"/>
</dbReference>
<dbReference type="GO" id="GO:0036064">
    <property type="term" value="C:ciliary basal body"/>
    <property type="evidence" value="ECO:0007669"/>
    <property type="project" value="TreeGrafter"/>
</dbReference>
<dbReference type="SUPFAM" id="SSF50978">
    <property type="entry name" value="WD40 repeat-like"/>
    <property type="match status" value="1"/>
</dbReference>
<sequence>MPPKTDNFVMRPVFQLQLNAKLMEGLATIGRFDGSTPSLVCATSTQQVLVHTSGDQEVMQSRKASLSSSPIRTLSFGKNPTAITAGRISNGPDGVDALYFGASTSLTAYNVQKNTEYFYKKVEDGVHAVVCGSVKGPRDVAGGADRGKNQNAEDPPWVIVGGNCVINGFDGNGDEVLSTVTGGQVTALMLMPWAKAKGKSAAAARGKVKSLVAASENFELRVFDGEEAITSIMTAERVHQLLYSGTPGRFAYLSDNGTIGVYNKNERVWRAKGKHRPVSAAFCDVDFDGVQELVVGWSNGLVEVRDGAEKRGVMFKETFSAPVSSVLADDYRQNGQPLPIICTVDGVVRGIQQTRAEEGVVVTRKKETVRLDTLLEERQALTVELECIEEQLARWQLGETDATLPQAGTSVQYHMRPNAESGKLDLVFKLEQAQEDTIVHGCVLQSEALFPGKEDAFFTQDEPSSSLTCALTVPRGVDILVSASVIVGSMNAVNYQIHELGFTIPSCCMFQLWEGGKSEREFPDPVGGVTLELPESFDFSQLENWLKKTFELSGGASVGTSSDFSLSFVDMQDRSGLVISGRPSNHELSIRANSMDTCCVIVESLAKSTVTEASARCDFPEELRELQDSIDRVEEFDLVRQKLSNDMAEVATSVKPLLIHAEDSRLMSDITSMRRYYAQLYDLDKELIAENMKRCNNYNELKAALKQVNAFIMKAGKLRIGQAKTNLIADCRDCVRTGDMRPLINLTRTGKR</sequence>
<organism evidence="12">
    <name type="scientific">Trypanosoma vivax (strain Y486)</name>
    <dbReference type="NCBI Taxonomy" id="1055687"/>
    <lineage>
        <taxon>Eukaryota</taxon>
        <taxon>Discoba</taxon>
        <taxon>Euglenozoa</taxon>
        <taxon>Kinetoplastea</taxon>
        <taxon>Metakinetoplastina</taxon>
        <taxon>Trypanosomatida</taxon>
        <taxon>Trypanosomatidae</taxon>
        <taxon>Trypanosoma</taxon>
        <taxon>Duttonella</taxon>
    </lineage>
</organism>
<dbReference type="Pfam" id="PF14781">
    <property type="entry name" value="BBS2_N"/>
    <property type="match status" value="1"/>
</dbReference>
<protein>
    <submittedName>
        <fullName evidence="12">Putative intergrin alpha chain protein</fullName>
    </submittedName>
</protein>
<dbReference type="AlphaFoldDB" id="G0TWM1"/>
<evidence type="ECO:0000259" key="10">
    <source>
        <dbReference type="Pfam" id="PF23350"/>
    </source>
</evidence>
<dbReference type="Pfam" id="PF23350">
    <property type="entry name" value="BBS2_pf"/>
    <property type="match status" value="1"/>
</dbReference>
<dbReference type="Pfam" id="PF14783">
    <property type="entry name" value="BBS2_Mid"/>
    <property type="match status" value="1"/>
</dbReference>
<dbReference type="InterPro" id="IPR029429">
    <property type="entry name" value="BBS2_Mid"/>
</dbReference>
<evidence type="ECO:0000313" key="12">
    <source>
        <dbReference type="EMBL" id="CCC48359.1"/>
    </source>
</evidence>
<dbReference type="GO" id="GO:1905515">
    <property type="term" value="P:non-motile cilium assembly"/>
    <property type="evidence" value="ECO:0007669"/>
    <property type="project" value="InterPro"/>
</dbReference>
<evidence type="ECO:0000256" key="6">
    <source>
        <dbReference type="ARBA" id="ARBA00023273"/>
    </source>
</evidence>
<dbReference type="InterPro" id="IPR016616">
    <property type="entry name" value="Bardet-Biedl_syndrome_2_prot"/>
</dbReference>
<feature type="domain" description="BBS2 hairpin" evidence="11">
    <location>
        <begin position="620"/>
        <end position="717"/>
    </location>
</feature>
<comment type="subcellular location">
    <subcellularLocation>
        <location evidence="1">Cell projection</location>
        <location evidence="1">Cilium</location>
    </subcellularLocation>
    <subcellularLocation>
        <location evidence="2">Cytoplasm</location>
        <location evidence="2">Cytoskeleton</location>
    </subcellularLocation>
</comment>
<evidence type="ECO:0000256" key="4">
    <source>
        <dbReference type="ARBA" id="ARBA00023069"/>
    </source>
</evidence>
<dbReference type="PANTHER" id="PTHR32465:SF0">
    <property type="entry name" value="BARDET-BIEDL SYNDROME 2 PROTEIN"/>
    <property type="match status" value="1"/>
</dbReference>
<evidence type="ECO:0000256" key="3">
    <source>
        <dbReference type="ARBA" id="ARBA00022490"/>
    </source>
</evidence>
<keyword evidence="5" id="KW-0206">Cytoskeleton</keyword>
<feature type="domain" description="Ciliary BBSome complex subunit 2 N-terminal" evidence="7">
    <location>
        <begin position="28"/>
        <end position="132"/>
    </location>
</feature>
<dbReference type="VEuPathDB" id="TriTrypDB:TvY486_0601500"/>
<keyword evidence="4" id="KW-0969">Cilium</keyword>
<keyword evidence="6" id="KW-0966">Cell projection</keyword>
<name>G0TWM1_TRYVY</name>
<dbReference type="InterPro" id="IPR036322">
    <property type="entry name" value="WD40_repeat_dom_sf"/>
</dbReference>
<dbReference type="EMBL" id="HE573022">
    <property type="protein sequence ID" value="CCC48359.1"/>
    <property type="molecule type" value="Genomic_DNA"/>
</dbReference>
<evidence type="ECO:0000256" key="5">
    <source>
        <dbReference type="ARBA" id="ARBA00023212"/>
    </source>
</evidence>
<keyword evidence="3" id="KW-0963">Cytoplasm</keyword>
<evidence type="ECO:0000259" key="8">
    <source>
        <dbReference type="Pfam" id="PF14782"/>
    </source>
</evidence>
<accession>G0TWM1</accession>
<evidence type="ECO:0000256" key="2">
    <source>
        <dbReference type="ARBA" id="ARBA00004245"/>
    </source>
</evidence>
<evidence type="ECO:0000259" key="7">
    <source>
        <dbReference type="Pfam" id="PF14781"/>
    </source>
</evidence>
<evidence type="ECO:0000259" key="9">
    <source>
        <dbReference type="Pfam" id="PF14783"/>
    </source>
</evidence>
<dbReference type="InterPro" id="IPR055379">
    <property type="entry name" value="BBS2_pf_dom"/>
</dbReference>
<dbReference type="GO" id="GO:0031514">
    <property type="term" value="C:motile cilium"/>
    <property type="evidence" value="ECO:0007669"/>
    <property type="project" value="TreeGrafter"/>
</dbReference>
<evidence type="ECO:0000256" key="1">
    <source>
        <dbReference type="ARBA" id="ARBA00004138"/>
    </source>
</evidence>
<dbReference type="InterPro" id="IPR029430">
    <property type="entry name" value="BBS2_N"/>
</dbReference>
<dbReference type="InterPro" id="IPR029333">
    <property type="entry name" value="BBS2_GAE_dom"/>
</dbReference>
<feature type="domain" description="BBS2 GAE" evidence="8">
    <location>
        <begin position="418"/>
        <end position="505"/>
    </location>
</feature>
<dbReference type="Pfam" id="PF14782">
    <property type="entry name" value="BBS2_GAE"/>
    <property type="match status" value="1"/>
</dbReference>
<evidence type="ECO:0000259" key="11">
    <source>
        <dbReference type="Pfam" id="PF23353"/>
    </source>
</evidence>
<proteinExistence type="predicted"/>
<dbReference type="GO" id="GO:0016020">
    <property type="term" value="C:membrane"/>
    <property type="evidence" value="ECO:0007669"/>
    <property type="project" value="TreeGrafter"/>
</dbReference>
<reference evidence="12" key="1">
    <citation type="journal article" date="2012" name="Proc. Natl. Acad. Sci. U.S.A.">
        <title>Antigenic diversity is generated by distinct evolutionary mechanisms in African trypanosome species.</title>
        <authorList>
            <person name="Jackson A.P."/>
            <person name="Berry A."/>
            <person name="Aslett M."/>
            <person name="Allison H.C."/>
            <person name="Burton P."/>
            <person name="Vavrova-Anderson J."/>
            <person name="Brown R."/>
            <person name="Browne H."/>
            <person name="Corton N."/>
            <person name="Hauser H."/>
            <person name="Gamble J."/>
            <person name="Gilderthorp R."/>
            <person name="Marcello L."/>
            <person name="McQuillan J."/>
            <person name="Otto T.D."/>
            <person name="Quail M.A."/>
            <person name="Sanders M.J."/>
            <person name="van Tonder A."/>
            <person name="Ginger M.L."/>
            <person name="Field M.C."/>
            <person name="Barry J.D."/>
            <person name="Hertz-Fowler C."/>
            <person name="Berriman M."/>
        </authorList>
    </citation>
    <scope>NUCLEOTIDE SEQUENCE</scope>
    <source>
        <strain evidence="12">Y486</strain>
    </source>
</reference>
<dbReference type="Pfam" id="PF23353">
    <property type="entry name" value="BBS2_hp"/>
    <property type="match status" value="1"/>
</dbReference>
<dbReference type="GO" id="GO:0034464">
    <property type="term" value="C:BBSome"/>
    <property type="evidence" value="ECO:0007669"/>
    <property type="project" value="InterPro"/>
</dbReference>